<evidence type="ECO:0000313" key="1">
    <source>
        <dbReference type="EMBL" id="MCF0042846.1"/>
    </source>
</evidence>
<keyword evidence="2" id="KW-1185">Reference proteome</keyword>
<dbReference type="InterPro" id="IPR013783">
    <property type="entry name" value="Ig-like_fold"/>
</dbReference>
<dbReference type="InterPro" id="IPR026341">
    <property type="entry name" value="T9SS_type_B"/>
</dbReference>
<reference evidence="1" key="1">
    <citation type="submission" date="2021-12" db="EMBL/GenBank/DDBJ databases">
        <title>Novel species in genus Dyadobacter.</title>
        <authorList>
            <person name="Ma C."/>
        </authorList>
    </citation>
    <scope>NUCLEOTIDE SEQUENCE</scope>
    <source>
        <strain evidence="1">CY399</strain>
    </source>
</reference>
<dbReference type="AlphaFoldDB" id="A0A9X1TBH2"/>
<protein>
    <submittedName>
        <fullName evidence="1">Gliding motility-associated C-terminal domain-containing protein</fullName>
    </submittedName>
</protein>
<dbReference type="Proteomes" id="UP001139700">
    <property type="component" value="Unassembled WGS sequence"/>
</dbReference>
<sequence length="692" mass="77007">MFNRGFRIFIVILFFVLICKEGIAKNIIGGYLQMKTVDQTIGRYIISLKLHIDETNGSFSDNEVNVRMIKKSNGSEVESFKLVRTSSQKISYDKSICIGPVEINTIYANYEISVSIYPPSYSDPEGYYLEWTDCCRSPNIANIEHPENYTTTLRTLFPPIMYNNYPFHNSTPAINELTEFFICFQQPFTQRILASDSEGDKLKYSLVNLSGHHSSTNSPLEWKQDYSAANAIPGNPALTINSETGLLTVTPREYGYFTFAVCVEEFRGGRRLGAAIREYALFVLGCSPETMDRNVYLNNAIVSNATICSKDRITLTAKTNTDLRYQWMRNGKVIPGATSSSLEITQEGDYSFNIYRSGNCVNTVESKKVHVTGANSSFKLEKHGTSTSCEQPSETVLVGPKDLRYSYNWFKNSSLLTNKSNSLTVSEPGNYWAIVESPACKLLSDTIAIEQSSNSNVKVEIEPILPVCGNDDKPIPLVGSPVGGVFQGPGIVDGVFYPKQAGVGVHELIYTISLTAPCPSLVAKQTVQVQDSPKFDLSEEICVTNGVGFRIGIKDSSGLHYEWLPRDGLNESSISMPLVTTDIDRLYTLTVSNAHGCKTSKEIKVKICSKFFIPDAFTPNRDGINDTWELKGIDKYPDAEVTIYNRWGNIIFHSKGYPKPFDGSSNQPGVYPYKVKLDNVIPPKTGTLMLIR</sequence>
<proteinExistence type="predicted"/>
<dbReference type="Pfam" id="PF13585">
    <property type="entry name" value="CHU_C"/>
    <property type="match status" value="1"/>
</dbReference>
<accession>A0A9X1TBH2</accession>
<dbReference type="Gene3D" id="2.60.40.10">
    <property type="entry name" value="Immunoglobulins"/>
    <property type="match status" value="1"/>
</dbReference>
<evidence type="ECO:0000313" key="2">
    <source>
        <dbReference type="Proteomes" id="UP001139700"/>
    </source>
</evidence>
<dbReference type="NCBIfam" id="TIGR04131">
    <property type="entry name" value="Bac_Flav_CTERM"/>
    <property type="match status" value="1"/>
</dbReference>
<organism evidence="1 2">
    <name type="scientific">Dyadobacter fanqingshengii</name>
    <dbReference type="NCBI Taxonomy" id="2906443"/>
    <lineage>
        <taxon>Bacteria</taxon>
        <taxon>Pseudomonadati</taxon>
        <taxon>Bacteroidota</taxon>
        <taxon>Cytophagia</taxon>
        <taxon>Cytophagales</taxon>
        <taxon>Spirosomataceae</taxon>
        <taxon>Dyadobacter</taxon>
    </lineage>
</organism>
<dbReference type="EMBL" id="JAJTTA010000004">
    <property type="protein sequence ID" value="MCF0042846.1"/>
    <property type="molecule type" value="Genomic_DNA"/>
</dbReference>
<name>A0A9X1TBH2_9BACT</name>
<dbReference type="RefSeq" id="WP_234615678.1">
    <property type="nucleotide sequence ID" value="NZ_CP098806.1"/>
</dbReference>
<comment type="caution">
    <text evidence="1">The sequence shown here is derived from an EMBL/GenBank/DDBJ whole genome shotgun (WGS) entry which is preliminary data.</text>
</comment>
<gene>
    <name evidence="1" type="ORF">LXM24_22270</name>
</gene>